<comment type="caution">
    <text evidence="1">The sequence shown here is derived from an EMBL/GenBank/DDBJ whole genome shotgun (WGS) entry which is preliminary data.</text>
</comment>
<gene>
    <name evidence="1" type="ORF">AM305_09986</name>
</gene>
<dbReference type="RefSeq" id="WP_005824214.1">
    <property type="nucleotide sequence ID" value="NZ_ACQL01000097.1"/>
</dbReference>
<dbReference type="AlphaFoldDB" id="C5S298"/>
<organism evidence="1 2">
    <name type="scientific">Actinobacillus minor NM305</name>
    <dbReference type="NCBI Taxonomy" id="637911"/>
    <lineage>
        <taxon>Bacteria</taxon>
        <taxon>Pseudomonadati</taxon>
        <taxon>Pseudomonadota</taxon>
        <taxon>Gammaproteobacteria</taxon>
        <taxon>Pasteurellales</taxon>
        <taxon>Pasteurellaceae</taxon>
        <taxon>Actinobacillus</taxon>
    </lineage>
</organism>
<sequence length="117" mass="13224">MTTAANKAKASKDAMKLFNDAKPTIEKMVASVACMATSKQMQRYTDPEGGIHADLSYSLHYHKSGCADVLRINNINKKTANAFSFSVYYISPQSEETVKRDYTAIKQPEGEWLFKWY</sequence>
<protein>
    <submittedName>
        <fullName evidence="1">Uncharacterized protein</fullName>
    </submittedName>
</protein>
<dbReference type="OrthoDB" id="5679375at2"/>
<evidence type="ECO:0000313" key="2">
    <source>
        <dbReference type="Proteomes" id="UP000005532"/>
    </source>
</evidence>
<accession>C5S298</accession>
<reference evidence="1 2" key="1">
    <citation type="journal article" date="2010" name="Vet. Microbiol.">
        <title>Production of haemolysins by strains of the Actinobacillus minor/porcitonsillarum complex.</title>
        <authorList>
            <person name="Arya G."/>
            <person name="Niven D.F."/>
        </authorList>
    </citation>
    <scope>NUCLEOTIDE SEQUENCE [LARGE SCALE GENOMIC DNA]</scope>
    <source>
        <strain evidence="1 2">NM305</strain>
    </source>
</reference>
<proteinExistence type="predicted"/>
<name>C5S298_9PAST</name>
<dbReference type="EMBL" id="ACQL01000097">
    <property type="protein sequence ID" value="EER47025.1"/>
    <property type="molecule type" value="Genomic_DNA"/>
</dbReference>
<dbReference type="Proteomes" id="UP000005532">
    <property type="component" value="Unassembled WGS sequence"/>
</dbReference>
<evidence type="ECO:0000313" key="1">
    <source>
        <dbReference type="EMBL" id="EER47025.1"/>
    </source>
</evidence>